<dbReference type="AlphaFoldDB" id="A0A6N7URQ1"/>
<sequence length="79" mass="8706">MDTTPLTVGEWALTILALAIPCVGFILYCVWAFSKTGNINRRNFCRAGLIIYAVCILIYVLIFVVFGAALLGGMGSYYY</sequence>
<evidence type="ECO:0000313" key="2">
    <source>
        <dbReference type="EMBL" id="MSR93014.1"/>
    </source>
</evidence>
<reference evidence="2 3" key="1">
    <citation type="submission" date="2019-08" db="EMBL/GenBank/DDBJ databases">
        <title>In-depth cultivation of the pig gut microbiome towards novel bacterial diversity and tailored functional studies.</title>
        <authorList>
            <person name="Wylensek D."/>
            <person name="Hitch T.C.A."/>
            <person name="Clavel T."/>
        </authorList>
    </citation>
    <scope>NUCLEOTIDE SEQUENCE [LARGE SCALE GENOMIC DNA]</scope>
    <source>
        <strain evidence="2 3">68-1-5</strain>
    </source>
</reference>
<name>A0A6N7URQ1_9FIRM</name>
<evidence type="ECO:0000256" key="1">
    <source>
        <dbReference type="SAM" id="Phobius"/>
    </source>
</evidence>
<feature type="transmembrane region" description="Helical" evidence="1">
    <location>
        <begin position="45"/>
        <end position="71"/>
    </location>
</feature>
<organism evidence="2 3">
    <name type="scientific">Suipraeoptans intestinalis</name>
    <dbReference type="NCBI Taxonomy" id="2606628"/>
    <lineage>
        <taxon>Bacteria</taxon>
        <taxon>Bacillati</taxon>
        <taxon>Bacillota</taxon>
        <taxon>Clostridia</taxon>
        <taxon>Lachnospirales</taxon>
        <taxon>Lachnospiraceae</taxon>
        <taxon>Suipraeoptans</taxon>
    </lineage>
</organism>
<dbReference type="Proteomes" id="UP000434409">
    <property type="component" value="Unassembled WGS sequence"/>
</dbReference>
<keyword evidence="1" id="KW-0472">Membrane</keyword>
<keyword evidence="1" id="KW-0812">Transmembrane</keyword>
<keyword evidence="3" id="KW-1185">Reference proteome</keyword>
<accession>A0A6N7URQ1</accession>
<evidence type="ECO:0000313" key="3">
    <source>
        <dbReference type="Proteomes" id="UP000434409"/>
    </source>
</evidence>
<keyword evidence="1" id="KW-1133">Transmembrane helix</keyword>
<comment type="caution">
    <text evidence="2">The sequence shown here is derived from an EMBL/GenBank/DDBJ whole genome shotgun (WGS) entry which is preliminary data.</text>
</comment>
<dbReference type="EMBL" id="VULY01000018">
    <property type="protein sequence ID" value="MSR93014.1"/>
    <property type="molecule type" value="Genomic_DNA"/>
</dbReference>
<feature type="transmembrane region" description="Helical" evidence="1">
    <location>
        <begin position="12"/>
        <end position="33"/>
    </location>
</feature>
<proteinExistence type="predicted"/>
<protein>
    <recommendedName>
        <fullName evidence="4">DUF4190 domain-containing protein</fullName>
    </recommendedName>
</protein>
<gene>
    <name evidence="2" type="ORF">FYJ34_01645</name>
</gene>
<evidence type="ECO:0008006" key="4">
    <source>
        <dbReference type="Google" id="ProtNLM"/>
    </source>
</evidence>